<dbReference type="GO" id="GO:1990234">
    <property type="term" value="C:transferase complex"/>
    <property type="evidence" value="ECO:0007669"/>
    <property type="project" value="TreeGrafter"/>
</dbReference>
<sequence length="304" mass="33469">RGFVYDSRNNLQMRGLVVLLISKAAGPSTAEFSFQHDMVSGIYSSQRSLAEITELIHTAFLVHRGIVNIGELKSCDGPLKDMQFGNKMAVLSGDFLLANACTSLAQLQNTKVVELISSAIGDLVQGIYYENSKSSEENCLTDDIGISRWKEQVFLSHSALLAKSCQAAMELAKHSTEIQDMAFQYGKHMSMSHKLHSDLQPFVKESSSDTMAFSLNSAPAILHQEFLGREAWLKQIRTAETPPHRCACVFQQLQEAIKAGKGVTSAIDLCRCHGNRALAALERFPPSEARDALANIVYAVTRFP</sequence>
<feature type="non-terminal residue" evidence="2">
    <location>
        <position position="304"/>
    </location>
</feature>
<dbReference type="GO" id="GO:0004659">
    <property type="term" value="F:prenyltransferase activity"/>
    <property type="evidence" value="ECO:0007669"/>
    <property type="project" value="InterPro"/>
</dbReference>
<keyword evidence="3" id="KW-1185">Reference proteome</keyword>
<keyword evidence="1" id="KW-0808">Transferase</keyword>
<comment type="caution">
    <text evidence="2">The sequence shown here is derived from an EMBL/GenBank/DDBJ whole genome shotgun (WGS) entry which is preliminary data.</text>
</comment>
<organism evidence="2 3">
    <name type="scientific">Lanius ludovicianus</name>
    <name type="common">Loggerhead shrike</name>
    <dbReference type="NCBI Taxonomy" id="28713"/>
    <lineage>
        <taxon>Eukaryota</taxon>
        <taxon>Metazoa</taxon>
        <taxon>Chordata</taxon>
        <taxon>Craniata</taxon>
        <taxon>Vertebrata</taxon>
        <taxon>Euteleostomi</taxon>
        <taxon>Archelosauria</taxon>
        <taxon>Archosauria</taxon>
        <taxon>Dinosauria</taxon>
        <taxon>Saurischia</taxon>
        <taxon>Theropoda</taxon>
        <taxon>Coelurosauria</taxon>
        <taxon>Aves</taxon>
        <taxon>Neognathae</taxon>
        <taxon>Neoaves</taxon>
        <taxon>Telluraves</taxon>
        <taxon>Australaves</taxon>
        <taxon>Passeriformes</taxon>
        <taxon>Corvoidea</taxon>
        <taxon>Laniidae</taxon>
        <taxon>Lanius</taxon>
    </lineage>
</organism>
<dbReference type="EMBL" id="VYXG01002013">
    <property type="protein sequence ID" value="NWT79842.1"/>
    <property type="molecule type" value="Genomic_DNA"/>
</dbReference>
<protein>
    <submittedName>
        <fullName evidence="2">DLP1 synthase</fullName>
    </submittedName>
</protein>
<reference evidence="2 3" key="1">
    <citation type="submission" date="2019-09" db="EMBL/GenBank/DDBJ databases">
        <title>Bird 10,000 Genomes (B10K) Project - Family phase.</title>
        <authorList>
            <person name="Zhang G."/>
        </authorList>
    </citation>
    <scope>NUCLEOTIDE SEQUENCE [LARGE SCALE GENOMIC DNA]</scope>
    <source>
        <strain evidence="2">B10K-DU-001-65</strain>
        <tissue evidence="2">Muscle</tissue>
    </source>
</reference>
<accession>A0A7K5RJB4</accession>
<dbReference type="AlphaFoldDB" id="A0A7K5RJB4"/>
<dbReference type="Gene3D" id="1.10.600.10">
    <property type="entry name" value="Farnesyl Diphosphate Synthase"/>
    <property type="match status" value="1"/>
</dbReference>
<dbReference type="GO" id="GO:0008299">
    <property type="term" value="P:isoprenoid biosynthetic process"/>
    <property type="evidence" value="ECO:0007669"/>
    <property type="project" value="InterPro"/>
</dbReference>
<dbReference type="InterPro" id="IPR008949">
    <property type="entry name" value="Isoprenoid_synthase_dom_sf"/>
</dbReference>
<dbReference type="GO" id="GO:0006744">
    <property type="term" value="P:ubiquinone biosynthetic process"/>
    <property type="evidence" value="ECO:0007669"/>
    <property type="project" value="TreeGrafter"/>
</dbReference>
<dbReference type="SUPFAM" id="SSF48576">
    <property type="entry name" value="Terpenoid synthases"/>
    <property type="match status" value="1"/>
</dbReference>
<feature type="non-terminal residue" evidence="2">
    <location>
        <position position="1"/>
    </location>
</feature>
<dbReference type="Proteomes" id="UP000547499">
    <property type="component" value="Unassembled WGS sequence"/>
</dbReference>
<dbReference type="Pfam" id="PF00348">
    <property type="entry name" value="polyprenyl_synt"/>
    <property type="match status" value="1"/>
</dbReference>
<comment type="similarity">
    <text evidence="1">Belongs to the FPP/GGPP synthase family.</text>
</comment>
<name>A0A7K5RJB4_LANLU</name>
<dbReference type="GO" id="GO:0005739">
    <property type="term" value="C:mitochondrion"/>
    <property type="evidence" value="ECO:0007669"/>
    <property type="project" value="TreeGrafter"/>
</dbReference>
<evidence type="ECO:0000256" key="1">
    <source>
        <dbReference type="RuleBase" id="RU004466"/>
    </source>
</evidence>
<proteinExistence type="inferred from homology"/>
<dbReference type="PANTHER" id="PTHR12001">
    <property type="entry name" value="GERANYLGERANYL PYROPHOSPHATE SYNTHASE"/>
    <property type="match status" value="1"/>
</dbReference>
<evidence type="ECO:0000313" key="2">
    <source>
        <dbReference type="EMBL" id="NWT79842.1"/>
    </source>
</evidence>
<dbReference type="PANTHER" id="PTHR12001:SF55">
    <property type="entry name" value="ALL TRANS-POLYPRENYL-DIPHOSPHATE SYNTHASE PDSS2"/>
    <property type="match status" value="1"/>
</dbReference>
<dbReference type="InterPro" id="IPR000092">
    <property type="entry name" value="Polyprenyl_synt"/>
</dbReference>
<gene>
    <name evidence="2" type="primary">Pdss2</name>
    <name evidence="2" type="ORF">LANLUD_R05214</name>
</gene>
<evidence type="ECO:0000313" key="3">
    <source>
        <dbReference type="Proteomes" id="UP000547499"/>
    </source>
</evidence>